<evidence type="ECO:0000313" key="3">
    <source>
        <dbReference type="Proteomes" id="UP000440004"/>
    </source>
</evidence>
<dbReference type="InterPro" id="IPR036986">
    <property type="entry name" value="S4_RNA-bd_sf"/>
</dbReference>
<evidence type="ECO:0000313" key="2">
    <source>
        <dbReference type="EMBL" id="MPW25325.1"/>
    </source>
</evidence>
<keyword evidence="3" id="KW-1185">Reference proteome</keyword>
<evidence type="ECO:0000256" key="1">
    <source>
        <dbReference type="PROSITE-ProRule" id="PRU00182"/>
    </source>
</evidence>
<sequence length="71" mass="8014">MEIIIINTDYIKLDQLLKFAGVVESGAVAKHTILEGLVKVNDELCLQRGKKVYPDDTVFLKDYGSFIVKKE</sequence>
<reference evidence="2 3" key="1">
    <citation type="submission" date="2019-10" db="EMBL/GenBank/DDBJ databases">
        <title>Alkalibaculum tamaniensis sp.nov., a new alkaliphilic acetogen, isolated on methoxylated aromatics from a mud volcano.</title>
        <authorList>
            <person name="Khomyakova M.A."/>
            <person name="Merkel A.Y."/>
            <person name="Bonch-Osmolovskaya E.A."/>
            <person name="Slobodkin A.I."/>
        </authorList>
    </citation>
    <scope>NUCLEOTIDE SEQUENCE [LARGE SCALE GENOMIC DNA]</scope>
    <source>
        <strain evidence="2 3">M08DMB</strain>
    </source>
</reference>
<dbReference type="Proteomes" id="UP000440004">
    <property type="component" value="Unassembled WGS sequence"/>
</dbReference>
<comment type="caution">
    <text evidence="2">The sequence shown here is derived from an EMBL/GenBank/DDBJ whole genome shotgun (WGS) entry which is preliminary data.</text>
</comment>
<organism evidence="2 3">
    <name type="scientific">Alkalibaculum sporogenes</name>
    <dbReference type="NCBI Taxonomy" id="2655001"/>
    <lineage>
        <taxon>Bacteria</taxon>
        <taxon>Bacillati</taxon>
        <taxon>Bacillota</taxon>
        <taxon>Clostridia</taxon>
        <taxon>Eubacteriales</taxon>
        <taxon>Eubacteriaceae</taxon>
        <taxon>Alkalibaculum</taxon>
    </lineage>
</organism>
<name>A0A6A7K7G1_9FIRM</name>
<dbReference type="SUPFAM" id="SSF55174">
    <property type="entry name" value="Alpha-L RNA-binding motif"/>
    <property type="match status" value="1"/>
</dbReference>
<proteinExistence type="predicted"/>
<dbReference type="RefSeq" id="WP_152802713.1">
    <property type="nucleotide sequence ID" value="NZ_WHNX01000007.1"/>
</dbReference>
<dbReference type="EMBL" id="WHNX01000007">
    <property type="protein sequence ID" value="MPW25325.1"/>
    <property type="molecule type" value="Genomic_DNA"/>
</dbReference>
<keyword evidence="1" id="KW-0694">RNA-binding</keyword>
<gene>
    <name evidence="2" type="ORF">GC105_05950</name>
</gene>
<protein>
    <submittedName>
        <fullName evidence="2">RNA-binding protein</fullName>
    </submittedName>
</protein>
<dbReference type="AlphaFoldDB" id="A0A6A7K7G1"/>
<dbReference type="CDD" id="cd00165">
    <property type="entry name" value="S4"/>
    <property type="match status" value="1"/>
</dbReference>
<dbReference type="PROSITE" id="PS50889">
    <property type="entry name" value="S4"/>
    <property type="match status" value="1"/>
</dbReference>
<dbReference type="GO" id="GO:0003723">
    <property type="term" value="F:RNA binding"/>
    <property type="evidence" value="ECO:0007669"/>
    <property type="project" value="UniProtKB-KW"/>
</dbReference>
<dbReference type="Gene3D" id="3.10.290.10">
    <property type="entry name" value="RNA-binding S4 domain"/>
    <property type="match status" value="1"/>
</dbReference>
<accession>A0A6A7K7G1</accession>
<dbReference type="Pfam" id="PF13275">
    <property type="entry name" value="S4_2"/>
    <property type="match status" value="1"/>
</dbReference>